<organism evidence="1 2">
    <name type="scientific">Segetibacter aerophilus</name>
    <dbReference type="NCBI Taxonomy" id="670293"/>
    <lineage>
        <taxon>Bacteria</taxon>
        <taxon>Pseudomonadati</taxon>
        <taxon>Bacteroidota</taxon>
        <taxon>Chitinophagia</taxon>
        <taxon>Chitinophagales</taxon>
        <taxon>Chitinophagaceae</taxon>
        <taxon>Segetibacter</taxon>
    </lineage>
</organism>
<dbReference type="Proteomes" id="UP000321513">
    <property type="component" value="Unassembled WGS sequence"/>
</dbReference>
<sequence>MPGSFIDNGYRGGFANNINLNDSTANKKWSLSKYSGISTSFTFFKGGNATVVSAPLGLQLNRRLNNNLYAFAGVSVAPSYINFNQSFMTSDFNKANQNNPFFKSSSLGIYSRAELGLQYVNDEKTFSISGSIGVERSSYPMPIYSQINSTRSNPVISANR</sequence>
<evidence type="ECO:0000313" key="2">
    <source>
        <dbReference type="Proteomes" id="UP000321513"/>
    </source>
</evidence>
<accession>A0A512BFE6</accession>
<dbReference type="EMBL" id="BJYT01000012">
    <property type="protein sequence ID" value="GEO10686.1"/>
    <property type="molecule type" value="Genomic_DNA"/>
</dbReference>
<protein>
    <submittedName>
        <fullName evidence="1">Uncharacterized protein</fullName>
    </submittedName>
</protein>
<evidence type="ECO:0000313" key="1">
    <source>
        <dbReference type="EMBL" id="GEO10686.1"/>
    </source>
</evidence>
<reference evidence="1 2" key="1">
    <citation type="submission" date="2019-07" db="EMBL/GenBank/DDBJ databases">
        <title>Whole genome shotgun sequence of Segetibacter aerophilus NBRC 106135.</title>
        <authorList>
            <person name="Hosoyama A."/>
            <person name="Uohara A."/>
            <person name="Ohji S."/>
            <person name="Ichikawa N."/>
        </authorList>
    </citation>
    <scope>NUCLEOTIDE SEQUENCE [LARGE SCALE GENOMIC DNA]</scope>
    <source>
        <strain evidence="1 2">NBRC 106135</strain>
    </source>
</reference>
<name>A0A512BFE6_9BACT</name>
<keyword evidence="2" id="KW-1185">Reference proteome</keyword>
<comment type="caution">
    <text evidence="1">The sequence shown here is derived from an EMBL/GenBank/DDBJ whole genome shotgun (WGS) entry which is preliminary data.</text>
</comment>
<dbReference type="AlphaFoldDB" id="A0A512BFE6"/>
<gene>
    <name evidence="1" type="ORF">SAE01_31820</name>
</gene>
<proteinExistence type="predicted"/>